<evidence type="ECO:0000259" key="1">
    <source>
        <dbReference type="Pfam" id="PF00534"/>
    </source>
</evidence>
<dbReference type="InterPro" id="IPR001296">
    <property type="entry name" value="Glyco_trans_1"/>
</dbReference>
<dbReference type="GO" id="GO:0016757">
    <property type="term" value="F:glycosyltransferase activity"/>
    <property type="evidence" value="ECO:0007669"/>
    <property type="project" value="InterPro"/>
</dbReference>
<dbReference type="PANTHER" id="PTHR12526">
    <property type="entry name" value="GLYCOSYLTRANSFERASE"/>
    <property type="match status" value="1"/>
</dbReference>
<organism evidence="2 3">
    <name type="scientific">Geobacter metallireducens (strain ATCC 53774 / DSM 7210 / GS-15)</name>
    <dbReference type="NCBI Taxonomy" id="269799"/>
    <lineage>
        <taxon>Bacteria</taxon>
        <taxon>Pseudomonadati</taxon>
        <taxon>Thermodesulfobacteriota</taxon>
        <taxon>Desulfuromonadia</taxon>
        <taxon>Geobacterales</taxon>
        <taxon>Geobacteraceae</taxon>
        <taxon>Geobacter</taxon>
    </lineage>
</organism>
<feature type="domain" description="Glycosyl transferase family 1" evidence="1">
    <location>
        <begin position="213"/>
        <end position="372"/>
    </location>
</feature>
<reference evidence="2 3" key="2">
    <citation type="journal article" date="2009" name="BMC Microbiol.">
        <title>The genome sequence of Geobacter metallireducens: features of metabolism, physiology and regulation common and dissimilar to Geobacter sulfurreducens.</title>
        <authorList>
            <person name="Aklujkar M."/>
            <person name="Krushkal J."/>
            <person name="DiBartolo G."/>
            <person name="Lapidus A."/>
            <person name="Land M.L."/>
            <person name="Lovley D.R."/>
        </authorList>
    </citation>
    <scope>NUCLEOTIDE SEQUENCE [LARGE SCALE GENOMIC DNA]</scope>
    <source>
        <strain evidence="3">ATCC 53774 / DSM 7210 / GS-15</strain>
    </source>
</reference>
<gene>
    <name evidence="2" type="ordered locus">Gmet_1495</name>
</gene>
<protein>
    <submittedName>
        <fullName evidence="2">Glycosyltransferase</fullName>
    </submittedName>
</protein>
<dbReference type="eggNOG" id="COG0438">
    <property type="taxonomic scope" value="Bacteria"/>
</dbReference>
<evidence type="ECO:0000313" key="3">
    <source>
        <dbReference type="Proteomes" id="UP000007073"/>
    </source>
</evidence>
<dbReference type="SUPFAM" id="SSF53756">
    <property type="entry name" value="UDP-Glycosyltransferase/glycogen phosphorylase"/>
    <property type="match status" value="1"/>
</dbReference>
<dbReference type="Pfam" id="PF00534">
    <property type="entry name" value="Glycos_transf_1"/>
    <property type="match status" value="1"/>
</dbReference>
<dbReference type="PANTHER" id="PTHR12526:SF622">
    <property type="entry name" value="GLYCOSYLTRANSFERASE (GROUP I)"/>
    <property type="match status" value="1"/>
</dbReference>
<accession>Q39VJ5</accession>
<proteinExistence type="predicted"/>
<name>Q39VJ5_GEOMG</name>
<dbReference type="Proteomes" id="UP000007073">
    <property type="component" value="Chromosome"/>
</dbReference>
<dbReference type="KEGG" id="gme:Gmet_1495"/>
<keyword evidence="3" id="KW-1185">Reference proteome</keyword>
<evidence type="ECO:0000313" key="2">
    <source>
        <dbReference type="EMBL" id="ABB31729.1"/>
    </source>
</evidence>
<keyword evidence="2" id="KW-0808">Transferase</keyword>
<sequence length="413" mass="46585">MIVSKNLLIHTFRRPDDGAFIRVKNLNTAIAEITAGHCHEVVLVSVRHFREIFKNDRNTRIFERRLILPILWTNRHLLARTWNGFSSCIAGLILATFLRPDIVVGETSASWKLAKATKFWRQRAKLIMDLHGAGPEEVLFHNPTSKLHESVYSYESRLEQEIALNADFITCQSVNMIEHLIIKYPATRARFHPFQCSVRSELFRMDLDTRSYYRQKLQLNDGETLFVYCGSVHKWQNVHYSVNVFAEYLKCSATAAKLLIMCPNPDAELCNHAYSLGLSDDDFRIIAVPHEEVPAYLNAADIGFLIRDDGVVNRVASPTKLGEYLACGLSVIVGNVANSWSSARLDSSCFCFVDLDNAAGAANTILRFVDSKSDDPMSVKQSATSLAGLSLSTTTETERLKMFMKHSVMEQIS</sequence>
<dbReference type="HOGENOM" id="CLU_665256_0_0_7"/>
<dbReference type="STRING" id="269799.Gmet_1495"/>
<dbReference type="RefSeq" id="WP_004511572.1">
    <property type="nucleotide sequence ID" value="NC_007517.1"/>
</dbReference>
<dbReference type="Gene3D" id="3.40.50.2000">
    <property type="entry name" value="Glycogen Phosphorylase B"/>
    <property type="match status" value="2"/>
</dbReference>
<dbReference type="AlphaFoldDB" id="Q39VJ5"/>
<reference evidence="2 3" key="1">
    <citation type="submission" date="2005-10" db="EMBL/GenBank/DDBJ databases">
        <title>Complete sequence of Geobacter metallireducens GS-15.</title>
        <authorList>
            <consortium name="US DOE Joint Genome Institute"/>
            <person name="Copeland A."/>
            <person name="Lucas S."/>
            <person name="Lapidus A."/>
            <person name="Barry K."/>
            <person name="Detter J.C."/>
            <person name="Glavina T."/>
            <person name="Hammon N."/>
            <person name="Israni S."/>
            <person name="Pitluck S."/>
            <person name="Di Bartolo G."/>
            <person name="Chain P."/>
            <person name="Schmutz J."/>
            <person name="Larimer F."/>
            <person name="Land M."/>
            <person name="Kyrpides N."/>
            <person name="Ivanova N."/>
            <person name="Richardson P."/>
        </authorList>
    </citation>
    <scope>NUCLEOTIDE SEQUENCE [LARGE SCALE GENOMIC DNA]</scope>
    <source>
        <strain evidence="3">ATCC 53774 / DSM 7210 / GS-15</strain>
    </source>
</reference>
<dbReference type="EMBL" id="CP000148">
    <property type="protein sequence ID" value="ABB31729.1"/>
    <property type="molecule type" value="Genomic_DNA"/>
</dbReference>